<proteinExistence type="predicted"/>
<name>T1AZX6_9ZZZZ</name>
<comment type="caution">
    <text evidence="2">The sequence shown here is derived from an EMBL/GenBank/DDBJ whole genome shotgun (WGS) entry which is preliminary data.</text>
</comment>
<accession>T1AZX6</accession>
<gene>
    <name evidence="2" type="ORF">B1A_14689</name>
</gene>
<sequence>MRLNPGILASKTIGLLLRLMLFGVVLATPGYLFLSNFAVFEPFLFPLHYLQGNVRHVSKHIIVGPYPDYGLLANLHKRGVKIIISLLDPRLIYENSLIHREDLLARQLGIKEYNFPMNSGQPPSSPLNAAALHDIKKIIAINPKITVYIHCYLGKHRVGDVVAMLDSDPSHAALGVLASTHH</sequence>
<reference evidence="2" key="2">
    <citation type="journal article" date="2014" name="ISME J.">
        <title>Microbial stratification in low pH oxic and suboxic macroscopic growths along an acid mine drainage.</title>
        <authorList>
            <person name="Mendez-Garcia C."/>
            <person name="Mesa V."/>
            <person name="Sprenger R.R."/>
            <person name="Richter M."/>
            <person name="Diez M.S."/>
            <person name="Solano J."/>
            <person name="Bargiela R."/>
            <person name="Golyshina O.V."/>
            <person name="Manteca A."/>
            <person name="Ramos J.L."/>
            <person name="Gallego J.R."/>
            <person name="Llorente I."/>
            <person name="Martins Dos Santos V.A."/>
            <person name="Jensen O.N."/>
            <person name="Pelaez A.I."/>
            <person name="Sanchez J."/>
            <person name="Ferrer M."/>
        </authorList>
    </citation>
    <scope>NUCLEOTIDE SEQUENCE</scope>
</reference>
<dbReference type="SUPFAM" id="SSF52799">
    <property type="entry name" value="(Phosphotyrosine protein) phosphatases II"/>
    <property type="match status" value="1"/>
</dbReference>
<evidence type="ECO:0000256" key="1">
    <source>
        <dbReference type="SAM" id="Phobius"/>
    </source>
</evidence>
<dbReference type="EMBL" id="AUZX01010788">
    <property type="protein sequence ID" value="EQD46229.1"/>
    <property type="molecule type" value="Genomic_DNA"/>
</dbReference>
<evidence type="ECO:0000313" key="2">
    <source>
        <dbReference type="EMBL" id="EQD46229.1"/>
    </source>
</evidence>
<reference evidence="2" key="1">
    <citation type="submission" date="2013-08" db="EMBL/GenBank/DDBJ databases">
        <authorList>
            <person name="Mendez C."/>
            <person name="Richter M."/>
            <person name="Ferrer M."/>
            <person name="Sanchez J."/>
        </authorList>
    </citation>
    <scope>NUCLEOTIDE SEQUENCE</scope>
</reference>
<dbReference type="Gene3D" id="3.90.190.10">
    <property type="entry name" value="Protein tyrosine phosphatase superfamily"/>
    <property type="match status" value="1"/>
</dbReference>
<dbReference type="InterPro" id="IPR029021">
    <property type="entry name" value="Prot-tyrosine_phosphatase-like"/>
</dbReference>
<keyword evidence="1" id="KW-0472">Membrane</keyword>
<dbReference type="AlphaFoldDB" id="T1AZX6"/>
<feature type="transmembrane region" description="Helical" evidence="1">
    <location>
        <begin position="12"/>
        <end position="34"/>
    </location>
</feature>
<evidence type="ECO:0008006" key="3">
    <source>
        <dbReference type="Google" id="ProtNLM"/>
    </source>
</evidence>
<protein>
    <recommendedName>
        <fullName evidence="3">Tyrosine specific protein phosphatases domain-containing protein</fullName>
    </recommendedName>
</protein>
<keyword evidence="1" id="KW-1133">Transmembrane helix</keyword>
<keyword evidence="1" id="KW-0812">Transmembrane</keyword>
<organism evidence="2">
    <name type="scientific">mine drainage metagenome</name>
    <dbReference type="NCBI Taxonomy" id="410659"/>
    <lineage>
        <taxon>unclassified sequences</taxon>
        <taxon>metagenomes</taxon>
        <taxon>ecological metagenomes</taxon>
    </lineage>
</organism>